<accession>A0A1W2TJY2</accession>
<evidence type="ECO:0000313" key="6">
    <source>
        <dbReference type="EMBL" id="GAP88519.1"/>
    </source>
</evidence>
<dbReference type="EMBL" id="DF977462">
    <property type="protein sequence ID" value="GAP88519.1"/>
    <property type="molecule type" value="Genomic_DNA"/>
</dbReference>
<feature type="domain" description="MYND-type" evidence="5">
    <location>
        <begin position="151"/>
        <end position="189"/>
    </location>
</feature>
<dbReference type="Proteomes" id="UP000054516">
    <property type="component" value="Unassembled WGS sequence"/>
</dbReference>
<evidence type="ECO:0000256" key="3">
    <source>
        <dbReference type="ARBA" id="ARBA00022833"/>
    </source>
</evidence>
<protein>
    <submittedName>
        <fullName evidence="6">Putative set domain protein</fullName>
    </submittedName>
</protein>
<reference evidence="6" key="1">
    <citation type="submission" date="2016-03" db="EMBL/GenBank/DDBJ databases">
        <title>Draft genome sequence of Rosellinia necatrix.</title>
        <authorList>
            <person name="Kanematsu S."/>
        </authorList>
    </citation>
    <scope>NUCLEOTIDE SEQUENCE [LARGE SCALE GENOMIC DNA]</scope>
    <source>
        <strain evidence="6">W97</strain>
    </source>
</reference>
<dbReference type="PROSITE" id="PS01360">
    <property type="entry name" value="ZF_MYND_1"/>
    <property type="match status" value="1"/>
</dbReference>
<keyword evidence="2 4" id="KW-0863">Zinc-finger</keyword>
<proteinExistence type="predicted"/>
<dbReference type="OMA" id="ITEIVPW"/>
<evidence type="ECO:0000256" key="1">
    <source>
        <dbReference type="ARBA" id="ARBA00022723"/>
    </source>
</evidence>
<dbReference type="OrthoDB" id="265717at2759"/>
<evidence type="ECO:0000313" key="7">
    <source>
        <dbReference type="Proteomes" id="UP000054516"/>
    </source>
</evidence>
<dbReference type="STRING" id="77044.A0A1W2TJY2"/>
<evidence type="ECO:0000256" key="2">
    <source>
        <dbReference type="ARBA" id="ARBA00022771"/>
    </source>
</evidence>
<evidence type="ECO:0000259" key="5">
    <source>
        <dbReference type="PROSITE" id="PS50865"/>
    </source>
</evidence>
<keyword evidence="1" id="KW-0479">Metal-binding</keyword>
<evidence type="ECO:0000256" key="4">
    <source>
        <dbReference type="PROSITE-ProRule" id="PRU00134"/>
    </source>
</evidence>
<gene>
    <name evidence="6" type="ORF">SAMD00023353_1701220</name>
</gene>
<organism evidence="6">
    <name type="scientific">Rosellinia necatrix</name>
    <name type="common">White root-rot fungus</name>
    <dbReference type="NCBI Taxonomy" id="77044"/>
    <lineage>
        <taxon>Eukaryota</taxon>
        <taxon>Fungi</taxon>
        <taxon>Dikarya</taxon>
        <taxon>Ascomycota</taxon>
        <taxon>Pezizomycotina</taxon>
        <taxon>Sordariomycetes</taxon>
        <taxon>Xylariomycetidae</taxon>
        <taxon>Xylariales</taxon>
        <taxon>Xylariaceae</taxon>
        <taxon>Rosellinia</taxon>
    </lineage>
</organism>
<dbReference type="GO" id="GO:0008270">
    <property type="term" value="F:zinc ion binding"/>
    <property type="evidence" value="ECO:0007669"/>
    <property type="project" value="UniProtKB-KW"/>
</dbReference>
<sequence>MAGQKTTIQPWADRHHFIAFADATPDYEIRLGDSPPPSATHECLLGQITQANTIVRPRLVCRDVDGREFVVALYAGGDDDAGMARLLKGFRVGHTVAIYYPVGHQFLDASRGVRVEDTDKILIMPLSLDNALAMNEQAVEFVNRDATPRKCHGCGEAKQELDKCARCALFHYCNRECQTKGWDSHKKYCKALKDENIKKMLLFDHDNLNGSQISFH</sequence>
<keyword evidence="3" id="KW-0862">Zinc</keyword>
<name>A0A1W2TJY2_ROSNE</name>
<keyword evidence="7" id="KW-1185">Reference proteome</keyword>
<dbReference type="Pfam" id="PF01753">
    <property type="entry name" value="zf-MYND"/>
    <property type="match status" value="1"/>
</dbReference>
<dbReference type="InterPro" id="IPR002893">
    <property type="entry name" value="Znf_MYND"/>
</dbReference>
<dbReference type="AlphaFoldDB" id="A0A1W2TJY2"/>
<dbReference type="SUPFAM" id="SSF144232">
    <property type="entry name" value="HIT/MYND zinc finger-like"/>
    <property type="match status" value="1"/>
</dbReference>
<dbReference type="PROSITE" id="PS50865">
    <property type="entry name" value="ZF_MYND_2"/>
    <property type="match status" value="1"/>
</dbReference>
<dbReference type="Gene3D" id="6.10.140.2220">
    <property type="match status" value="1"/>
</dbReference>